<evidence type="ECO:0000313" key="2">
    <source>
        <dbReference type="EMBL" id="SFW23058.1"/>
    </source>
</evidence>
<dbReference type="OrthoDB" id="1118838at2"/>
<dbReference type="Proteomes" id="UP001326715">
    <property type="component" value="Chromosome"/>
</dbReference>
<dbReference type="RefSeq" id="WP_072357143.1">
    <property type="nucleotide sequence ID" value="NZ_CBHWAX010000054.1"/>
</dbReference>
<dbReference type="EMBL" id="CP140154">
    <property type="protein sequence ID" value="WQG91649.1"/>
    <property type="molecule type" value="Genomic_DNA"/>
</dbReference>
<dbReference type="Proteomes" id="UP000183788">
    <property type="component" value="Unassembled WGS sequence"/>
</dbReference>
<protein>
    <submittedName>
        <fullName evidence="3">DUF4252 domain-containing protein</fullName>
    </submittedName>
</protein>
<name>A0A1K1MIS9_9BACT</name>
<dbReference type="AlphaFoldDB" id="A0A1K1MIS9"/>
<keyword evidence="1" id="KW-0732">Signal</keyword>
<gene>
    <name evidence="2" type="ORF">SAMN05661012_00615</name>
    <name evidence="3" type="ORF">SR876_09050</name>
</gene>
<proteinExistence type="predicted"/>
<dbReference type="InterPro" id="IPR025348">
    <property type="entry name" value="DUF4252"/>
</dbReference>
<reference evidence="2 4" key="1">
    <citation type="submission" date="2016-11" db="EMBL/GenBank/DDBJ databases">
        <authorList>
            <person name="Jaros S."/>
            <person name="Januszkiewicz K."/>
            <person name="Wedrychowicz H."/>
        </authorList>
    </citation>
    <scope>NUCLEOTIDE SEQUENCE [LARGE SCALE GENOMIC DNA]</scope>
    <source>
        <strain evidence="2 4">DSM 784</strain>
    </source>
</reference>
<evidence type="ECO:0000256" key="1">
    <source>
        <dbReference type="SAM" id="SignalP"/>
    </source>
</evidence>
<dbReference type="Pfam" id="PF14060">
    <property type="entry name" value="DUF4252"/>
    <property type="match status" value="1"/>
</dbReference>
<evidence type="ECO:0000313" key="4">
    <source>
        <dbReference type="Proteomes" id="UP000183788"/>
    </source>
</evidence>
<feature type="signal peptide" evidence="1">
    <location>
        <begin position="1"/>
        <end position="19"/>
    </location>
</feature>
<organism evidence="2 4">
    <name type="scientific">Chitinophaga sancti</name>
    <dbReference type="NCBI Taxonomy" id="1004"/>
    <lineage>
        <taxon>Bacteria</taxon>
        <taxon>Pseudomonadati</taxon>
        <taxon>Bacteroidota</taxon>
        <taxon>Chitinophagia</taxon>
        <taxon>Chitinophagales</taxon>
        <taxon>Chitinophagaceae</taxon>
        <taxon>Chitinophaga</taxon>
    </lineage>
</organism>
<keyword evidence="5" id="KW-1185">Reference proteome</keyword>
<evidence type="ECO:0000313" key="3">
    <source>
        <dbReference type="EMBL" id="WQG91649.1"/>
    </source>
</evidence>
<dbReference type="STRING" id="1004.SAMN05661012_00615"/>
<evidence type="ECO:0000313" key="5">
    <source>
        <dbReference type="Proteomes" id="UP001326715"/>
    </source>
</evidence>
<sequence>MKRLCLLLLLLTAATGLFAQQVSVIDRFFQKYENDQSFTLVSVTPKMFSMFSKFDINSAEGKSFMTIVKKLKGLRILVKENTKDGNKLYQEAASQLTKEYEELMTVRSDGELVKFMVKENSKGNIAELIMLVGSKDEFVAMSLLGDIDLNEISQIANDMNIGGMDRLKSLNKKSTM</sequence>
<accession>A0A1K1MIS9</accession>
<dbReference type="EMBL" id="FPIZ01000002">
    <property type="protein sequence ID" value="SFW23058.1"/>
    <property type="molecule type" value="Genomic_DNA"/>
</dbReference>
<feature type="chain" id="PRO_5012950234" evidence="1">
    <location>
        <begin position="20"/>
        <end position="176"/>
    </location>
</feature>
<reference evidence="3 5" key="2">
    <citation type="submission" date="2023-11" db="EMBL/GenBank/DDBJ databases">
        <title>MicrobeMod: A computational toolkit for identifying prokaryotic methylation and restriction-modification with nanopore sequencing.</title>
        <authorList>
            <person name="Crits-Christoph A."/>
            <person name="Kang S.C."/>
            <person name="Lee H."/>
            <person name="Ostrov N."/>
        </authorList>
    </citation>
    <scope>NUCLEOTIDE SEQUENCE [LARGE SCALE GENOMIC DNA]</scope>
    <source>
        <strain evidence="3 5">ATCC 23090</strain>
    </source>
</reference>